<dbReference type="Proteomes" id="UP001501747">
    <property type="component" value="Unassembled WGS sequence"/>
</dbReference>
<feature type="compositionally biased region" description="Gly residues" evidence="2">
    <location>
        <begin position="275"/>
        <end position="288"/>
    </location>
</feature>
<keyword evidence="4" id="KW-1185">Reference proteome</keyword>
<proteinExistence type="predicted"/>
<sequence length="288" mass="32275">MELDVHIADLGALLGGWEVNVIGARLSEHSRLLCGHDDRGRSMDRVVRASRTDHDRWCSATSQFLLTIGELQEREKEIGAHLRPPWKGRLLWSIRHARRNMVLRRRYDEASAKLESDFDAALAAYLAKAADLPEYMKEFARREKERQRRELEQARRRRLEAMEGATGPVWAYKIATGGRRRFSIYLTTVDRAHEGTHTPAEVQAALTAERAEHQYTGVSWGPETSLALKEKYETEASGWARLTGEVIIVEPIDPNDRSARPFSKYHGGPSSNYGSDGGAGGYAGGGGF</sequence>
<protein>
    <submittedName>
        <fullName evidence="3">Uncharacterized protein</fullName>
    </submittedName>
</protein>
<organism evidence="3 4">
    <name type="scientific">Allokutzneria multivorans</name>
    <dbReference type="NCBI Taxonomy" id="1142134"/>
    <lineage>
        <taxon>Bacteria</taxon>
        <taxon>Bacillati</taxon>
        <taxon>Actinomycetota</taxon>
        <taxon>Actinomycetes</taxon>
        <taxon>Pseudonocardiales</taxon>
        <taxon>Pseudonocardiaceae</taxon>
        <taxon>Allokutzneria</taxon>
    </lineage>
</organism>
<feature type="coiled-coil region" evidence="1">
    <location>
        <begin position="137"/>
        <end position="164"/>
    </location>
</feature>
<evidence type="ECO:0000256" key="2">
    <source>
        <dbReference type="SAM" id="MobiDB-lite"/>
    </source>
</evidence>
<evidence type="ECO:0000313" key="3">
    <source>
        <dbReference type="EMBL" id="GAA4019540.1"/>
    </source>
</evidence>
<gene>
    <name evidence="3" type="ORF">GCM10022247_49050</name>
</gene>
<feature type="region of interest" description="Disordered" evidence="2">
    <location>
        <begin position="258"/>
        <end position="288"/>
    </location>
</feature>
<keyword evidence="1" id="KW-0175">Coiled coil</keyword>
<reference evidence="4" key="1">
    <citation type="journal article" date="2019" name="Int. J. Syst. Evol. Microbiol.">
        <title>The Global Catalogue of Microorganisms (GCM) 10K type strain sequencing project: providing services to taxonomists for standard genome sequencing and annotation.</title>
        <authorList>
            <consortium name="The Broad Institute Genomics Platform"/>
            <consortium name="The Broad Institute Genome Sequencing Center for Infectious Disease"/>
            <person name="Wu L."/>
            <person name="Ma J."/>
        </authorList>
    </citation>
    <scope>NUCLEOTIDE SEQUENCE [LARGE SCALE GENOMIC DNA]</scope>
    <source>
        <strain evidence="4">JCM 17342</strain>
    </source>
</reference>
<comment type="caution">
    <text evidence="3">The sequence shown here is derived from an EMBL/GenBank/DDBJ whole genome shotgun (WGS) entry which is preliminary data.</text>
</comment>
<dbReference type="EMBL" id="BAABAL010000018">
    <property type="protein sequence ID" value="GAA4019540.1"/>
    <property type="molecule type" value="Genomic_DNA"/>
</dbReference>
<name>A0ABP7T1W6_9PSEU</name>
<evidence type="ECO:0000256" key="1">
    <source>
        <dbReference type="SAM" id="Coils"/>
    </source>
</evidence>
<dbReference type="RefSeq" id="WP_344878960.1">
    <property type="nucleotide sequence ID" value="NZ_BAABAL010000018.1"/>
</dbReference>
<accession>A0ABP7T1W6</accession>
<evidence type="ECO:0000313" key="4">
    <source>
        <dbReference type="Proteomes" id="UP001501747"/>
    </source>
</evidence>